<reference evidence="2 3" key="1">
    <citation type="submission" date="2015-06" db="EMBL/GenBank/DDBJ databases">
        <title>Draft genome sequencing of a biphenyl-degrading bacterium, Janthinobacterium lividum MEG1.</title>
        <authorList>
            <person name="Shimodaira J."/>
            <person name="Hatta T."/>
        </authorList>
    </citation>
    <scope>NUCLEOTIDE SEQUENCE [LARGE SCALE GENOMIC DNA]</scope>
    <source>
        <strain evidence="2 3">MEG1</strain>
    </source>
</reference>
<evidence type="ECO:0000313" key="3">
    <source>
        <dbReference type="Proteomes" id="UP000179840"/>
    </source>
</evidence>
<dbReference type="RefSeq" id="WP_071076174.1">
    <property type="nucleotide sequence ID" value="NZ_LFKP01000005.1"/>
</dbReference>
<feature type="domain" description="DUF6475" evidence="1">
    <location>
        <begin position="99"/>
        <end position="188"/>
    </location>
</feature>
<dbReference type="Proteomes" id="UP000179840">
    <property type="component" value="Unassembled WGS sequence"/>
</dbReference>
<evidence type="ECO:0000313" key="2">
    <source>
        <dbReference type="EMBL" id="OHV97038.1"/>
    </source>
</evidence>
<dbReference type="InterPro" id="IPR045521">
    <property type="entry name" value="DUF6475"/>
</dbReference>
<sequence length="214" mass="23642">MTQDDYEEFSGMVGAITELYGRVASEFAITIWWGALRQYDLAAVRQAFDRHVRNPDTGQFAPKPADLIRMMGGTTQDSALVAWSKVDRALRVVGPYRSVVFDDPLIHRVLVEMGGWVALGAKTEQEWPFVGKEFENRYRGYRMRNERPDYAPVLVGMCEAQNQRVGFGVEAPMMIGDQALAARVMAGGTTQPIIAMAPAGTLAAAVRRIDGRAA</sequence>
<evidence type="ECO:0000259" key="1">
    <source>
        <dbReference type="Pfam" id="PF20081"/>
    </source>
</evidence>
<protein>
    <submittedName>
        <fullName evidence="2">Bacteriophage protein</fullName>
    </submittedName>
</protein>
<organism evidence="2 3">
    <name type="scientific">Janthinobacterium lividum</name>
    <dbReference type="NCBI Taxonomy" id="29581"/>
    <lineage>
        <taxon>Bacteria</taxon>
        <taxon>Pseudomonadati</taxon>
        <taxon>Pseudomonadota</taxon>
        <taxon>Betaproteobacteria</taxon>
        <taxon>Burkholderiales</taxon>
        <taxon>Oxalobacteraceae</taxon>
        <taxon>Janthinobacterium</taxon>
    </lineage>
</organism>
<dbReference type="Gene3D" id="1.10.8.200">
    <property type="entry name" value="Replisome organizer (g39p helicase loader/inhibitor protein)"/>
    <property type="match status" value="1"/>
</dbReference>
<dbReference type="EMBL" id="LFKP01000005">
    <property type="protein sequence ID" value="OHV97038.1"/>
    <property type="molecule type" value="Genomic_DNA"/>
</dbReference>
<comment type="caution">
    <text evidence="2">The sequence shown here is derived from an EMBL/GenBank/DDBJ whole genome shotgun (WGS) entry which is preliminary data.</text>
</comment>
<name>A0A1S1UA96_9BURK</name>
<gene>
    <name evidence="2" type="ORF">AKG95_06955</name>
</gene>
<accession>A0A1S1UA96</accession>
<dbReference type="Pfam" id="PF20081">
    <property type="entry name" value="DUF6475"/>
    <property type="match status" value="1"/>
</dbReference>
<dbReference type="AlphaFoldDB" id="A0A1S1UA96"/>
<proteinExistence type="predicted"/>